<protein>
    <submittedName>
        <fullName evidence="2">Uncharacterized protein</fullName>
    </submittedName>
</protein>
<reference evidence="2" key="1">
    <citation type="submission" date="2022-11" db="UniProtKB">
        <authorList>
            <consortium name="WormBaseParasite"/>
        </authorList>
    </citation>
    <scope>IDENTIFICATION</scope>
</reference>
<name>A0AC35GPF2_9BILA</name>
<sequence>MKCKFAIFSVIILFLECCNCKDIRKTRQVSLDDLIHGALELVKPIFDTSQPIRNIDNAMIPKPAEEVMPNDSRQKAALGVQEDTAAIRDAPICRGNSQICKFIACSAHNFKHDQNFANLNLAAQLVSDPKMRKTITNNPEAVISVCREQGLSESQCKMFSQGFQVIDKFFNVVEPKNGGEIVEDTTEMMMMAPSSPSSSSISQNKLFEMSDDPNPIAAHISRNVRPISRTFSQGIMGSRTWSTHINPVLSSSDSLIPRPIIPTGGVGSAGINHHTTEKKTTYSNSQISTTPIQVPTAHLPTSPIVPVIQRPFAKPPPPQSSMNIPSNFSTATVISRPKRLADILNPREKRDTDYYNDQMQQSTHSTSQTKSRVNNPSSSSDDYYDNVDATESRRPSSVSSSRRKSTFTPLNCFHILG</sequence>
<dbReference type="Proteomes" id="UP000887580">
    <property type="component" value="Unplaced"/>
</dbReference>
<proteinExistence type="predicted"/>
<accession>A0AC35GPF2</accession>
<organism evidence="1 2">
    <name type="scientific">Panagrolaimus sp. PS1159</name>
    <dbReference type="NCBI Taxonomy" id="55785"/>
    <lineage>
        <taxon>Eukaryota</taxon>
        <taxon>Metazoa</taxon>
        <taxon>Ecdysozoa</taxon>
        <taxon>Nematoda</taxon>
        <taxon>Chromadorea</taxon>
        <taxon>Rhabditida</taxon>
        <taxon>Tylenchina</taxon>
        <taxon>Panagrolaimomorpha</taxon>
        <taxon>Panagrolaimoidea</taxon>
        <taxon>Panagrolaimidae</taxon>
        <taxon>Panagrolaimus</taxon>
    </lineage>
</organism>
<evidence type="ECO:0000313" key="2">
    <source>
        <dbReference type="WBParaSite" id="PS1159_v2.g6873.t2"/>
    </source>
</evidence>
<evidence type="ECO:0000313" key="1">
    <source>
        <dbReference type="Proteomes" id="UP000887580"/>
    </source>
</evidence>
<dbReference type="WBParaSite" id="PS1159_v2.g6873.t2">
    <property type="protein sequence ID" value="PS1159_v2.g6873.t2"/>
    <property type="gene ID" value="PS1159_v2.g6873"/>
</dbReference>